<accession>A0A948W2Q6</accession>
<feature type="transmembrane region" description="Helical" evidence="1">
    <location>
        <begin position="313"/>
        <end position="332"/>
    </location>
</feature>
<dbReference type="EMBL" id="JAHJDP010000026">
    <property type="protein sequence ID" value="MBU2690232.1"/>
    <property type="molecule type" value="Genomic_DNA"/>
</dbReference>
<reference evidence="2" key="1">
    <citation type="submission" date="2021-05" db="EMBL/GenBank/DDBJ databases">
        <title>Energy efficiency and biological interactions define the core microbiome of deep oligotrophic groundwater.</title>
        <authorList>
            <person name="Mehrshad M."/>
            <person name="Lopez-Fernandez M."/>
            <person name="Bell E."/>
            <person name="Bernier-Latmani R."/>
            <person name="Bertilsson S."/>
            <person name="Dopson M."/>
        </authorList>
    </citation>
    <scope>NUCLEOTIDE SEQUENCE</scope>
    <source>
        <strain evidence="2">Modern_marine.mb.64</strain>
    </source>
</reference>
<feature type="transmembrane region" description="Helical" evidence="1">
    <location>
        <begin position="45"/>
        <end position="66"/>
    </location>
</feature>
<evidence type="ECO:0000313" key="3">
    <source>
        <dbReference type="Proteomes" id="UP000777784"/>
    </source>
</evidence>
<feature type="transmembrane region" description="Helical" evidence="1">
    <location>
        <begin position="73"/>
        <end position="92"/>
    </location>
</feature>
<feature type="transmembrane region" description="Helical" evidence="1">
    <location>
        <begin position="213"/>
        <end position="235"/>
    </location>
</feature>
<feature type="transmembrane region" description="Helical" evidence="1">
    <location>
        <begin position="143"/>
        <end position="161"/>
    </location>
</feature>
<organism evidence="2 3">
    <name type="scientific">Eiseniibacteriota bacterium</name>
    <dbReference type="NCBI Taxonomy" id="2212470"/>
    <lineage>
        <taxon>Bacteria</taxon>
        <taxon>Candidatus Eiseniibacteriota</taxon>
    </lineage>
</organism>
<name>A0A948W2Q6_UNCEI</name>
<comment type="caution">
    <text evidence="2">The sequence shown here is derived from an EMBL/GenBank/DDBJ whole genome shotgun (WGS) entry which is preliminary data.</text>
</comment>
<keyword evidence="1" id="KW-1133">Transmembrane helix</keyword>
<protein>
    <submittedName>
        <fullName evidence="2">DUF4153 domain-containing protein</fullName>
    </submittedName>
</protein>
<evidence type="ECO:0000313" key="2">
    <source>
        <dbReference type="EMBL" id="MBU2690232.1"/>
    </source>
</evidence>
<evidence type="ECO:0000256" key="1">
    <source>
        <dbReference type="SAM" id="Phobius"/>
    </source>
</evidence>
<dbReference type="Proteomes" id="UP000777784">
    <property type="component" value="Unassembled WGS sequence"/>
</dbReference>
<feature type="transmembrane region" description="Helical" evidence="1">
    <location>
        <begin position="344"/>
        <end position="363"/>
    </location>
</feature>
<sequence length="601" mass="67264">MRVPSMSRLAIEASRVFLRFPFVLTAAIAAGISAAIAVGHSGYTVWVRCLMGAQLGIPFLLALTLFGERPTRLRWPFSVAGTALILLYYLTLPAQMSGAVLTRFFQFNIAAHLLVASLPYIRRNEPDGFWQFNKSLFLHLLKSLLFTGVLVIGLDVALLALDKLFGLEISGKVYARIDLLMLFIFNTWHFLGGVPRDFAALGKSRDYPRALKVFAQYILAPLVALYLALLMAYLVKVLATSEWPSGWIGWLVSSVAAAGLFSLVLLHPLTKEQENRWIATYARVYFLLMLPSVGMLIMALAKRIGQYGLTENRYFMCVLSLWLLGVSIAGALNRLKRLEPLPATLCLIAFLTSFGPWGAYSIARSSQVGRMEQLLSSEGLLAEGKLTTADKDVDIETRRELSASLDYLMEYHGVSSVERWLTPAQNAELALLGDSLTEGPRQRELSRQVMVYLDLEYSADWARHPNREWYSFQCESGGEAIPLPASSYLQKVRFSDDRSQTFTISERAVQISQNMNRIRMSEGGKTLLTLQLEPLMAELRDRDRNVGEGEVPGSLMVVEAATESLRARLLVDSIRWHFVEDKPQLQRLSGYLLMEPLPPPP</sequence>
<dbReference type="Pfam" id="PF13687">
    <property type="entry name" value="DUF4153"/>
    <property type="match status" value="1"/>
</dbReference>
<feature type="transmembrane region" description="Helical" evidence="1">
    <location>
        <begin position="20"/>
        <end position="39"/>
    </location>
</feature>
<keyword evidence="1" id="KW-0812">Transmembrane</keyword>
<keyword evidence="1" id="KW-0472">Membrane</keyword>
<feature type="transmembrane region" description="Helical" evidence="1">
    <location>
        <begin position="247"/>
        <end position="266"/>
    </location>
</feature>
<gene>
    <name evidence="2" type="ORF">KJ970_04830</name>
</gene>
<dbReference type="InterPro" id="IPR025291">
    <property type="entry name" value="DUF4153"/>
</dbReference>
<proteinExistence type="predicted"/>
<feature type="transmembrane region" description="Helical" evidence="1">
    <location>
        <begin position="278"/>
        <end position="301"/>
    </location>
</feature>
<dbReference type="AlphaFoldDB" id="A0A948W2Q6"/>
<feature type="transmembrane region" description="Helical" evidence="1">
    <location>
        <begin position="173"/>
        <end position="192"/>
    </location>
</feature>